<protein>
    <submittedName>
        <fullName evidence="1">Amidohydrolase 2</fullName>
    </submittedName>
</protein>
<reference evidence="2" key="1">
    <citation type="journal article" date="2016" name="Genome Announc.">
        <title>Draft Genome Sequences of Five Rapidly Growing Mycobacterium Species, M. thermoresistibile, M. fortuitum subsp. acetamidolyticum, M. canariasense, M. brisbanense, and M. novocastrense.</title>
        <authorList>
            <person name="Katahira K."/>
            <person name="Ogura Y."/>
            <person name="Gotoh Y."/>
            <person name="Hayashi T."/>
        </authorList>
    </citation>
    <scope>NUCLEOTIDE SEQUENCE [LARGE SCALE GENOMIC DNA]</scope>
    <source>
        <strain evidence="2">JCM15654</strain>
    </source>
</reference>
<dbReference type="STRING" id="146020.RMCB_6769"/>
<evidence type="ECO:0000313" key="1">
    <source>
        <dbReference type="EMBL" id="GAS92673.1"/>
    </source>
</evidence>
<keyword evidence="1" id="KW-0378">Hydrolase</keyword>
<organism evidence="1 2">
    <name type="scientific">Mycolicibacterium brisbanense</name>
    <dbReference type="NCBI Taxonomy" id="146020"/>
    <lineage>
        <taxon>Bacteria</taxon>
        <taxon>Bacillati</taxon>
        <taxon>Actinomycetota</taxon>
        <taxon>Actinomycetes</taxon>
        <taxon>Mycobacteriales</taxon>
        <taxon>Mycobacteriaceae</taxon>
        <taxon>Mycolicibacterium</taxon>
    </lineage>
</organism>
<dbReference type="Proteomes" id="UP000069620">
    <property type="component" value="Unassembled WGS sequence"/>
</dbReference>
<evidence type="ECO:0000313" key="2">
    <source>
        <dbReference type="Proteomes" id="UP000069620"/>
    </source>
</evidence>
<accession>A0A117I840</accession>
<dbReference type="GO" id="GO:0016787">
    <property type="term" value="F:hydrolase activity"/>
    <property type="evidence" value="ECO:0007669"/>
    <property type="project" value="UniProtKB-KW"/>
</dbReference>
<name>A0A117I840_9MYCO</name>
<dbReference type="RefSeq" id="WP_062832228.1">
    <property type="nucleotide sequence ID" value="NZ_JACKTM010000026.1"/>
</dbReference>
<dbReference type="EMBL" id="BCSX01000056">
    <property type="protein sequence ID" value="GAS92673.1"/>
    <property type="molecule type" value="Genomic_DNA"/>
</dbReference>
<keyword evidence="2" id="KW-1185">Reference proteome</keyword>
<comment type="caution">
    <text evidence="1">The sequence shown here is derived from an EMBL/GenBank/DDBJ whole genome shotgun (WGS) entry which is preliminary data.</text>
</comment>
<dbReference type="AlphaFoldDB" id="A0A117I840"/>
<proteinExistence type="predicted"/>
<reference evidence="2" key="2">
    <citation type="submission" date="2016-02" db="EMBL/GenBank/DDBJ databases">
        <title>Draft genome sequence of five rapidly growing Mycobacterium species.</title>
        <authorList>
            <person name="Katahira K."/>
            <person name="Gotou Y."/>
            <person name="Iida K."/>
            <person name="Ogura Y."/>
            <person name="Hayashi T."/>
        </authorList>
    </citation>
    <scope>NUCLEOTIDE SEQUENCE [LARGE SCALE GENOMIC DNA]</scope>
    <source>
        <strain evidence="2">JCM15654</strain>
    </source>
</reference>
<sequence>MTGVQATDHDSVTYGCDESIPGNCACDGDGWCDGDHPYEHICVYDEFHDGRHRCCCGRNWPTED</sequence>
<gene>
    <name evidence="1" type="ORF">RMCB_6769</name>
</gene>